<proteinExistence type="predicted"/>
<evidence type="ECO:0000313" key="3">
    <source>
        <dbReference type="Proteomes" id="UP000270094"/>
    </source>
</evidence>
<dbReference type="SUPFAM" id="SSF53474">
    <property type="entry name" value="alpha/beta-Hydrolases"/>
    <property type="match status" value="1"/>
</dbReference>
<dbReference type="AlphaFoldDB" id="A0A3P7J4C0"/>
<organism evidence="2 3">
    <name type="scientific">Strongylus vulgaris</name>
    <name type="common">Blood worm</name>
    <dbReference type="NCBI Taxonomy" id="40348"/>
    <lineage>
        <taxon>Eukaryota</taxon>
        <taxon>Metazoa</taxon>
        <taxon>Ecdysozoa</taxon>
        <taxon>Nematoda</taxon>
        <taxon>Chromadorea</taxon>
        <taxon>Rhabditida</taxon>
        <taxon>Rhabditina</taxon>
        <taxon>Rhabditomorpha</taxon>
        <taxon>Strongyloidea</taxon>
        <taxon>Strongylidae</taxon>
        <taxon>Strongylus</taxon>
    </lineage>
</organism>
<reference evidence="2 3" key="1">
    <citation type="submission" date="2018-11" db="EMBL/GenBank/DDBJ databases">
        <authorList>
            <consortium name="Pathogen Informatics"/>
        </authorList>
    </citation>
    <scope>NUCLEOTIDE SEQUENCE [LARGE SCALE GENOMIC DNA]</scope>
</reference>
<protein>
    <recommendedName>
        <fullName evidence="1">Carboxylesterase type B domain-containing protein</fullName>
    </recommendedName>
</protein>
<dbReference type="InterPro" id="IPR002018">
    <property type="entry name" value="CarbesteraseB"/>
</dbReference>
<dbReference type="Proteomes" id="UP000270094">
    <property type="component" value="Unassembled WGS sequence"/>
</dbReference>
<evidence type="ECO:0000313" key="2">
    <source>
        <dbReference type="EMBL" id="VDM72714.1"/>
    </source>
</evidence>
<keyword evidence="3" id="KW-1185">Reference proteome</keyword>
<feature type="domain" description="Carboxylesterase type B" evidence="1">
    <location>
        <begin position="147"/>
        <end position="188"/>
    </location>
</feature>
<dbReference type="Gene3D" id="3.40.50.1820">
    <property type="entry name" value="alpha/beta hydrolase"/>
    <property type="match status" value="1"/>
</dbReference>
<dbReference type="Pfam" id="PF00135">
    <property type="entry name" value="COesterase"/>
    <property type="match status" value="1"/>
</dbReference>
<gene>
    <name evidence="2" type="ORF">SVUK_LOCUS7712</name>
</gene>
<name>A0A3P7J4C0_STRVU</name>
<dbReference type="EMBL" id="UYYB01026850">
    <property type="protein sequence ID" value="VDM72714.1"/>
    <property type="molecule type" value="Genomic_DNA"/>
</dbReference>
<accession>A0A3P7J4C0</accession>
<dbReference type="OrthoDB" id="19653at2759"/>
<dbReference type="InterPro" id="IPR029058">
    <property type="entry name" value="AB_hydrolase_fold"/>
</dbReference>
<evidence type="ECO:0000259" key="1">
    <source>
        <dbReference type="Pfam" id="PF00135"/>
    </source>
</evidence>
<sequence>MRLLLSAISLYGKGVLFEGWDVGVERILKPNPLQARYWTNLCDQVVFHYSIKGDGMANFSDFENCISEWHIVKRIVSPNAGFQIITNTSAHFITALAGLVALFFINSGIALRPGQPSAVATFRFGMQLFALLSLLIAQSYGQVLEKSRSVWVEQGLVRGKIYNIDGRHIQIFRGIPYAEPPLGNLRFHVSLFLFTSVDI</sequence>